<dbReference type="GO" id="GO:0022857">
    <property type="term" value="F:transmembrane transporter activity"/>
    <property type="evidence" value="ECO:0007669"/>
    <property type="project" value="InterPro"/>
</dbReference>
<keyword evidence="9" id="KW-1185">Reference proteome</keyword>
<dbReference type="PANTHER" id="PTHR23502:SF68">
    <property type="entry name" value="MULTIDRUG TRANSPORTER, PUTATIVE (AFU_ORTHOLOGUE AFUA_3G01120)-RELATED"/>
    <property type="match status" value="1"/>
</dbReference>
<evidence type="ECO:0000313" key="9">
    <source>
        <dbReference type="Proteomes" id="UP000799537"/>
    </source>
</evidence>
<dbReference type="PROSITE" id="PS50850">
    <property type="entry name" value="MFS"/>
    <property type="match status" value="1"/>
</dbReference>
<evidence type="ECO:0000256" key="1">
    <source>
        <dbReference type="ARBA" id="ARBA00004141"/>
    </source>
</evidence>
<dbReference type="GO" id="GO:0016020">
    <property type="term" value="C:membrane"/>
    <property type="evidence" value="ECO:0007669"/>
    <property type="project" value="UniProtKB-SubCell"/>
</dbReference>
<dbReference type="Pfam" id="PF07690">
    <property type="entry name" value="MFS_1"/>
    <property type="match status" value="1"/>
</dbReference>
<feature type="transmembrane region" description="Helical" evidence="6">
    <location>
        <begin position="352"/>
        <end position="378"/>
    </location>
</feature>
<name>A0A6A6CL53_ZASCE</name>
<dbReference type="OrthoDB" id="2261376at2759"/>
<evidence type="ECO:0000256" key="4">
    <source>
        <dbReference type="ARBA" id="ARBA00022989"/>
    </source>
</evidence>
<feature type="transmembrane region" description="Helical" evidence="6">
    <location>
        <begin position="214"/>
        <end position="236"/>
    </location>
</feature>
<accession>A0A6A6CL53</accession>
<protein>
    <recommendedName>
        <fullName evidence="7">Major facilitator superfamily (MFS) profile domain-containing protein</fullName>
    </recommendedName>
</protein>
<dbReference type="RefSeq" id="XP_033668660.1">
    <property type="nucleotide sequence ID" value="XM_033816701.1"/>
</dbReference>
<feature type="transmembrane region" description="Helical" evidence="6">
    <location>
        <begin position="279"/>
        <end position="297"/>
    </location>
</feature>
<gene>
    <name evidence="8" type="ORF">M409DRAFT_65873</name>
</gene>
<keyword evidence="3 6" id="KW-0812">Transmembrane</keyword>
<evidence type="ECO:0000259" key="7">
    <source>
        <dbReference type="PROSITE" id="PS50850"/>
    </source>
</evidence>
<feature type="transmembrane region" description="Helical" evidence="6">
    <location>
        <begin position="120"/>
        <end position="144"/>
    </location>
</feature>
<feature type="transmembrane region" description="Helical" evidence="6">
    <location>
        <begin position="455"/>
        <end position="474"/>
    </location>
</feature>
<evidence type="ECO:0000256" key="5">
    <source>
        <dbReference type="ARBA" id="ARBA00023136"/>
    </source>
</evidence>
<keyword evidence="4 6" id="KW-1133">Transmembrane helix</keyword>
<sequence length="557" mass="60574">MPSPRIHDSFPRSFDEIDNESTTLNGAYQEFGMRRASLRPSTTQTIQTYRLSNLSSISEWSRQTIGCIQSSDFSWFRLEDENSRHSQSMRGGGDNEAPEEVVWGQTDEDNPINWKPWKKWVHVVMLSILSFVASMESLILAPAAPEVAKRLQIQSPLLLTIIVSIYVLGFATGPLLMAPLSELYGRLMIIHLSNWCFVGFTVACGFSQTQVQLLVLRFFAGGLGVACLSLGGAVVAEMFHPGHRAVAMAALEAGRLLGWFVGPIVGGIIVHLLDWRWVFWISAAAAGSNALIAIIALRETYAPILLQRRANQSPSEKRRLSMQGYVNSAISPSGLICHSILQPLKILCLNPLVAMTALYSGTLSGILILIATTIPFTYSRRYAFSALETGLVYIAPGVGMVMGLLVSGLLINCMSKRHKNISKAEDRISALGVLAGTVLAGGGLALYGWAARHDFHWIVPLIGLGVFGFGLLPLTTSVQSYLTEAYPSDEAGVMAANSIVRSSVSGLLPLSGLVIYRSLGVGWGNTLLAGILGVSILVPICCKIWGERLRHRFRVDT</sequence>
<feature type="transmembrane region" description="Helical" evidence="6">
    <location>
        <begin position="431"/>
        <end position="449"/>
    </location>
</feature>
<comment type="similarity">
    <text evidence="2">Belongs to the major facilitator superfamily.</text>
</comment>
<feature type="transmembrane region" description="Helical" evidence="6">
    <location>
        <begin position="390"/>
        <end position="411"/>
    </location>
</feature>
<feature type="domain" description="Major facilitator superfamily (MFS) profile" evidence="7">
    <location>
        <begin position="122"/>
        <end position="557"/>
    </location>
</feature>
<evidence type="ECO:0000313" key="8">
    <source>
        <dbReference type="EMBL" id="KAF2167771.1"/>
    </source>
</evidence>
<evidence type="ECO:0000256" key="3">
    <source>
        <dbReference type="ARBA" id="ARBA00022692"/>
    </source>
</evidence>
<dbReference type="InterPro" id="IPR036259">
    <property type="entry name" value="MFS_trans_sf"/>
</dbReference>
<dbReference type="InterPro" id="IPR011701">
    <property type="entry name" value="MFS"/>
</dbReference>
<evidence type="ECO:0000256" key="2">
    <source>
        <dbReference type="ARBA" id="ARBA00008335"/>
    </source>
</evidence>
<reference evidence="8" key="1">
    <citation type="journal article" date="2020" name="Stud. Mycol.">
        <title>101 Dothideomycetes genomes: a test case for predicting lifestyles and emergence of pathogens.</title>
        <authorList>
            <person name="Haridas S."/>
            <person name="Albert R."/>
            <person name="Binder M."/>
            <person name="Bloem J."/>
            <person name="Labutti K."/>
            <person name="Salamov A."/>
            <person name="Andreopoulos B."/>
            <person name="Baker S."/>
            <person name="Barry K."/>
            <person name="Bills G."/>
            <person name="Bluhm B."/>
            <person name="Cannon C."/>
            <person name="Castanera R."/>
            <person name="Culley D."/>
            <person name="Daum C."/>
            <person name="Ezra D."/>
            <person name="Gonzalez J."/>
            <person name="Henrissat B."/>
            <person name="Kuo A."/>
            <person name="Liang C."/>
            <person name="Lipzen A."/>
            <person name="Lutzoni F."/>
            <person name="Magnuson J."/>
            <person name="Mondo S."/>
            <person name="Nolan M."/>
            <person name="Ohm R."/>
            <person name="Pangilinan J."/>
            <person name="Park H.-J."/>
            <person name="Ramirez L."/>
            <person name="Alfaro M."/>
            <person name="Sun H."/>
            <person name="Tritt A."/>
            <person name="Yoshinaga Y."/>
            <person name="Zwiers L.-H."/>
            <person name="Turgeon B."/>
            <person name="Goodwin S."/>
            <person name="Spatafora J."/>
            <person name="Crous P."/>
            <person name="Grigoriev I."/>
        </authorList>
    </citation>
    <scope>NUCLEOTIDE SEQUENCE</scope>
    <source>
        <strain evidence="8">ATCC 36951</strain>
    </source>
</reference>
<dbReference type="Gene3D" id="1.20.1250.20">
    <property type="entry name" value="MFS general substrate transporter like domains"/>
    <property type="match status" value="1"/>
</dbReference>
<dbReference type="PANTHER" id="PTHR23502">
    <property type="entry name" value="MAJOR FACILITATOR SUPERFAMILY"/>
    <property type="match status" value="1"/>
</dbReference>
<dbReference type="GeneID" id="54569973"/>
<feature type="transmembrane region" description="Helical" evidence="6">
    <location>
        <begin position="256"/>
        <end position="273"/>
    </location>
</feature>
<dbReference type="SUPFAM" id="SSF103473">
    <property type="entry name" value="MFS general substrate transporter"/>
    <property type="match status" value="1"/>
</dbReference>
<feature type="transmembrane region" description="Helical" evidence="6">
    <location>
        <begin position="189"/>
        <end position="208"/>
    </location>
</feature>
<dbReference type="InterPro" id="IPR020846">
    <property type="entry name" value="MFS_dom"/>
</dbReference>
<evidence type="ECO:0000256" key="6">
    <source>
        <dbReference type="SAM" id="Phobius"/>
    </source>
</evidence>
<keyword evidence="5 6" id="KW-0472">Membrane</keyword>
<dbReference type="EMBL" id="ML993592">
    <property type="protein sequence ID" value="KAF2167771.1"/>
    <property type="molecule type" value="Genomic_DNA"/>
</dbReference>
<comment type="subcellular location">
    <subcellularLocation>
        <location evidence="1">Membrane</location>
        <topology evidence="1">Multi-pass membrane protein</topology>
    </subcellularLocation>
</comment>
<dbReference type="Proteomes" id="UP000799537">
    <property type="component" value="Unassembled WGS sequence"/>
</dbReference>
<feature type="transmembrane region" description="Helical" evidence="6">
    <location>
        <begin position="522"/>
        <end position="545"/>
    </location>
</feature>
<organism evidence="8 9">
    <name type="scientific">Zasmidium cellare ATCC 36951</name>
    <dbReference type="NCBI Taxonomy" id="1080233"/>
    <lineage>
        <taxon>Eukaryota</taxon>
        <taxon>Fungi</taxon>
        <taxon>Dikarya</taxon>
        <taxon>Ascomycota</taxon>
        <taxon>Pezizomycotina</taxon>
        <taxon>Dothideomycetes</taxon>
        <taxon>Dothideomycetidae</taxon>
        <taxon>Mycosphaerellales</taxon>
        <taxon>Mycosphaerellaceae</taxon>
        <taxon>Zasmidium</taxon>
    </lineage>
</organism>
<feature type="transmembrane region" description="Helical" evidence="6">
    <location>
        <begin position="156"/>
        <end position="177"/>
    </location>
</feature>
<proteinExistence type="inferred from homology"/>
<dbReference type="PRINTS" id="PR01036">
    <property type="entry name" value="TCRTETB"/>
</dbReference>
<dbReference type="AlphaFoldDB" id="A0A6A6CL53"/>